<sequence>MAVLMELSIFSISGEISKKKEVVKILQEFKANNIDFELSAMGTSIECKDMQEALRILKIATDCMDCKRYYVIAKFDCYDGRDNMLATRTKSVLQEI</sequence>
<dbReference type="InterPro" id="IPR002767">
    <property type="entry name" value="Thiamine_BP"/>
</dbReference>
<comment type="caution">
    <text evidence="2">The sequence shown here is derived from an EMBL/GenBank/DDBJ whole genome shotgun (WGS) entry which is preliminary data.</text>
</comment>
<reference evidence="2 3" key="1">
    <citation type="submission" date="2018-04" db="EMBL/GenBank/DDBJ databases">
        <title>Novel Campyloabacter and Helicobacter Species and Strains.</title>
        <authorList>
            <person name="Mannion A.J."/>
            <person name="Shen Z."/>
            <person name="Fox J.G."/>
        </authorList>
    </citation>
    <scope>NUCLEOTIDE SEQUENCE [LARGE SCALE GENOMIC DNA]</scope>
    <source>
        <strain evidence="2 3">MIT 04-9362</strain>
    </source>
</reference>
<protein>
    <recommendedName>
        <fullName evidence="1">Thiamine-binding protein domain-containing protein</fullName>
    </recommendedName>
</protein>
<dbReference type="EMBL" id="NXLX01000004">
    <property type="protein sequence ID" value="RDU74206.1"/>
    <property type="molecule type" value="Genomic_DNA"/>
</dbReference>
<evidence type="ECO:0000313" key="3">
    <source>
        <dbReference type="Proteomes" id="UP000256695"/>
    </source>
</evidence>
<evidence type="ECO:0000313" key="2">
    <source>
        <dbReference type="EMBL" id="RDU74206.1"/>
    </source>
</evidence>
<keyword evidence="3" id="KW-1185">Reference proteome</keyword>
<proteinExistence type="predicted"/>
<dbReference type="AlphaFoldDB" id="A0A3D8JAV8"/>
<dbReference type="RefSeq" id="WP_115578714.1">
    <property type="nucleotide sequence ID" value="NZ_NXLX01000004.1"/>
</dbReference>
<dbReference type="OrthoDB" id="9793516at2"/>
<feature type="domain" description="Thiamine-binding protein" evidence="1">
    <location>
        <begin position="6"/>
        <end position="92"/>
    </location>
</feature>
<dbReference type="SUPFAM" id="SSF89957">
    <property type="entry name" value="MTH1187/YkoF-like"/>
    <property type="match status" value="1"/>
</dbReference>
<accession>A0A3D8JAV8</accession>
<dbReference type="Pfam" id="PF01910">
    <property type="entry name" value="Thiamine_BP"/>
    <property type="match status" value="1"/>
</dbReference>
<dbReference type="Gene3D" id="3.30.70.930">
    <property type="match status" value="1"/>
</dbReference>
<dbReference type="Proteomes" id="UP000256695">
    <property type="component" value="Unassembled WGS sequence"/>
</dbReference>
<name>A0A3D8JAV8_9HELI</name>
<evidence type="ECO:0000259" key="1">
    <source>
        <dbReference type="Pfam" id="PF01910"/>
    </source>
</evidence>
<dbReference type="InterPro" id="IPR029756">
    <property type="entry name" value="MTH1187/YkoF-like"/>
</dbReference>
<gene>
    <name evidence="2" type="ORF">CQA57_02760</name>
</gene>
<organism evidence="2 3">
    <name type="scientific">Helicobacter anseris</name>
    <dbReference type="NCBI Taxonomy" id="375926"/>
    <lineage>
        <taxon>Bacteria</taxon>
        <taxon>Pseudomonadati</taxon>
        <taxon>Campylobacterota</taxon>
        <taxon>Epsilonproteobacteria</taxon>
        <taxon>Campylobacterales</taxon>
        <taxon>Helicobacteraceae</taxon>
        <taxon>Helicobacter</taxon>
    </lineage>
</organism>